<evidence type="ECO:0000313" key="11">
    <source>
        <dbReference type="EMBL" id="KAH3855841.1"/>
    </source>
</evidence>
<dbReference type="Proteomes" id="UP000828390">
    <property type="component" value="Unassembled WGS sequence"/>
</dbReference>
<evidence type="ECO:0000256" key="5">
    <source>
        <dbReference type="ARBA" id="ARBA00023008"/>
    </source>
</evidence>
<dbReference type="Pfam" id="PF02728">
    <property type="entry name" value="Cu_amine_oxidN3"/>
    <property type="match status" value="1"/>
</dbReference>
<feature type="compositionally biased region" description="Basic and acidic residues" evidence="7">
    <location>
        <begin position="21"/>
        <end position="38"/>
    </location>
</feature>
<evidence type="ECO:0000256" key="3">
    <source>
        <dbReference type="ARBA" id="ARBA00022772"/>
    </source>
</evidence>
<evidence type="ECO:0000256" key="7">
    <source>
        <dbReference type="SAM" id="MobiDB-lite"/>
    </source>
</evidence>
<comment type="cofactor">
    <cofactor evidence="6">
        <name>Cu cation</name>
        <dbReference type="ChEBI" id="CHEBI:23378"/>
    </cofactor>
    <text evidence="6">Contains 1 topaquinone per subunit.</text>
</comment>
<dbReference type="Pfam" id="PF01179">
    <property type="entry name" value="Cu_amine_oxid"/>
    <property type="match status" value="1"/>
</dbReference>
<dbReference type="EC" id="1.4.3.-" evidence="6"/>
<proteinExistence type="inferred from homology"/>
<dbReference type="InterPro" id="IPR015798">
    <property type="entry name" value="Cu_amine_oxidase_C"/>
</dbReference>
<dbReference type="Pfam" id="PF02727">
    <property type="entry name" value="Cu_amine_oxidN2"/>
    <property type="match status" value="1"/>
</dbReference>
<evidence type="ECO:0000259" key="10">
    <source>
        <dbReference type="Pfam" id="PF02728"/>
    </source>
</evidence>
<keyword evidence="5 6" id="KW-0186">Copper</keyword>
<sequence>MIELKPLPMKDPHVIVTDPDGVEKVPDENGDARNHTTDDEIVCEEPLTPEAKDDDDDDAESRRDVVCPRPDATCLSITFGTTCVLQLVVIVIMAFHLGAVQYCMHGNIGTTRKKTDPGVFQDLSFDELKAVRDFMLTSSGIGLTPIDQALPNNSYLYMIDLHIPLKSSVLEHLDRGSIRLKRAAKAVVVRGDLDPPRVEEYLVSALPKPSSSRLARNPLYARYPIPYTSRPVDQVDYKYLFPILEEFTKQIYHVLIESYGLCYHNCTKGVNCMVFEDVAPRGRGSGERNSWFRAYRDVDGFLLHPIGLEVQIDHKSTNYANWFIDRIAYNGNLVYTVEDLLSRYFSGTFRKSKMDRPVLFEDELYSSYKRRGPSEMPTPIRPPRLIEPDGNRFTINQQHVKYMHWDFDVRMRPSTGLQIFDVRFQSERILYELSLQDGVVFSSGYSPGQMMSDVYLTSWMIGASSFELARGIDCPDTAAFVDVHHFVDSSEPLLYRNSICVFEQDPAIPLRRHYANDRRMGYTGYGGLVAYHLVVRHIATIQGSDYIFDYMFKLNGEIQIRVSPTGYVQATFNFPFERPFGNPLHHDVVANVHHHAFHFKADLDIRRVENRFSVIEIGKQTQRHFWYPGINQTQFVIHEREWKREMDMLEKSYDPKNYYVIYDDFPMNKYGTPRSYRVINEGNTAAFPLDEVDIINAAKWVKYPIVVTKYDDNEDQSSSIYAQNDPWDPVVDFDRFIIDNGTILNEDLIVWATLGLYHIPSTEDVPSTSTTWHSASLRLVPYNFFTECPSVSSPNTVQITPGKGNRNKINVNMFDSPEDVRCVPPTFGPHTYYGFRDNQ</sequence>
<dbReference type="PROSITE" id="PS01165">
    <property type="entry name" value="COPPER_AMINE_OXID_2"/>
    <property type="match status" value="1"/>
</dbReference>
<feature type="domain" description="Copper amine oxidase N3-terminal" evidence="10">
    <location>
        <begin position="260"/>
        <end position="331"/>
    </location>
</feature>
<evidence type="ECO:0000256" key="1">
    <source>
        <dbReference type="ARBA" id="ARBA00007983"/>
    </source>
</evidence>
<keyword evidence="3 6" id="KW-0801">TPQ</keyword>
<comment type="PTM">
    <text evidence="6">Topaquinone (TPQ) is generated by copper-dependent autoxidation of a specific tyrosyl residue.</text>
</comment>
<dbReference type="InterPro" id="IPR016182">
    <property type="entry name" value="Cu_amine_oxidase_N-reg"/>
</dbReference>
<reference evidence="11" key="2">
    <citation type="submission" date="2020-11" db="EMBL/GenBank/DDBJ databases">
        <authorList>
            <person name="McCartney M.A."/>
            <person name="Auch B."/>
            <person name="Kono T."/>
            <person name="Mallez S."/>
            <person name="Becker A."/>
            <person name="Gohl D.M."/>
            <person name="Silverstein K.A.T."/>
            <person name="Koren S."/>
            <person name="Bechman K.B."/>
            <person name="Herman A."/>
            <person name="Abrahante J.E."/>
            <person name="Garbe J."/>
        </authorList>
    </citation>
    <scope>NUCLEOTIDE SEQUENCE</scope>
    <source>
        <strain evidence="11">Duluth1</strain>
        <tissue evidence="11">Whole animal</tissue>
    </source>
</reference>
<dbReference type="SUPFAM" id="SSF54416">
    <property type="entry name" value="Amine oxidase N-terminal region"/>
    <property type="match status" value="2"/>
</dbReference>
<evidence type="ECO:0000256" key="6">
    <source>
        <dbReference type="RuleBase" id="RU000672"/>
    </source>
</evidence>
<feature type="domain" description="Copper amine oxidase N2-terminal" evidence="9">
    <location>
        <begin position="127"/>
        <end position="210"/>
    </location>
</feature>
<evidence type="ECO:0000259" key="9">
    <source>
        <dbReference type="Pfam" id="PF02727"/>
    </source>
</evidence>
<dbReference type="PANTHER" id="PTHR10638:SF20">
    <property type="entry name" value="AMINE OXIDASE"/>
    <property type="match status" value="1"/>
</dbReference>
<keyword evidence="2 6" id="KW-0479">Metal-binding</keyword>
<dbReference type="OrthoDB" id="5379943at2759"/>
<dbReference type="GO" id="GO:0005886">
    <property type="term" value="C:plasma membrane"/>
    <property type="evidence" value="ECO:0007669"/>
    <property type="project" value="TreeGrafter"/>
</dbReference>
<reference evidence="11" key="1">
    <citation type="journal article" date="2019" name="bioRxiv">
        <title>The Genome of the Zebra Mussel, Dreissena polymorpha: A Resource for Invasive Species Research.</title>
        <authorList>
            <person name="McCartney M.A."/>
            <person name="Auch B."/>
            <person name="Kono T."/>
            <person name="Mallez S."/>
            <person name="Zhang Y."/>
            <person name="Obille A."/>
            <person name="Becker A."/>
            <person name="Abrahante J.E."/>
            <person name="Garbe J."/>
            <person name="Badalamenti J.P."/>
            <person name="Herman A."/>
            <person name="Mangelson H."/>
            <person name="Liachko I."/>
            <person name="Sullivan S."/>
            <person name="Sone E.D."/>
            <person name="Koren S."/>
            <person name="Silverstein K.A.T."/>
            <person name="Beckman K.B."/>
            <person name="Gohl D.M."/>
        </authorList>
    </citation>
    <scope>NUCLEOTIDE SEQUENCE</scope>
    <source>
        <strain evidence="11">Duluth1</strain>
        <tissue evidence="11">Whole animal</tissue>
    </source>
</reference>
<dbReference type="InterPro" id="IPR049947">
    <property type="entry name" value="Cu_Am_Ox_Cu-bd"/>
</dbReference>
<accession>A0A9D4R5G5</accession>
<comment type="similarity">
    <text evidence="1 6">Belongs to the copper/topaquinone oxidase family.</text>
</comment>
<dbReference type="GO" id="GO:0009308">
    <property type="term" value="P:amine metabolic process"/>
    <property type="evidence" value="ECO:0007669"/>
    <property type="project" value="UniProtKB-UniRule"/>
</dbReference>
<dbReference type="Gene3D" id="3.10.450.40">
    <property type="match status" value="2"/>
</dbReference>
<protein>
    <recommendedName>
        <fullName evidence="6">Amine oxidase</fullName>
        <ecNumber evidence="6">1.4.3.-</ecNumber>
    </recommendedName>
</protein>
<feature type="domain" description="Copper amine oxidase catalytic" evidence="8">
    <location>
        <begin position="384"/>
        <end position="790"/>
    </location>
</feature>
<keyword evidence="4 6" id="KW-0560">Oxidoreductase</keyword>
<dbReference type="PANTHER" id="PTHR10638">
    <property type="entry name" value="COPPER AMINE OXIDASE"/>
    <property type="match status" value="1"/>
</dbReference>
<dbReference type="InterPro" id="IPR036460">
    <property type="entry name" value="Cu_amine_oxidase_C_sf"/>
</dbReference>
<dbReference type="PRINTS" id="PR00766">
    <property type="entry name" value="CUDAOXIDASE"/>
</dbReference>
<dbReference type="AlphaFoldDB" id="A0A9D4R5G5"/>
<evidence type="ECO:0000259" key="8">
    <source>
        <dbReference type="Pfam" id="PF01179"/>
    </source>
</evidence>
<evidence type="ECO:0000256" key="4">
    <source>
        <dbReference type="ARBA" id="ARBA00023002"/>
    </source>
</evidence>
<dbReference type="GO" id="GO:0048038">
    <property type="term" value="F:quinone binding"/>
    <property type="evidence" value="ECO:0007669"/>
    <property type="project" value="InterPro"/>
</dbReference>
<comment type="caution">
    <text evidence="11">The sequence shown here is derived from an EMBL/GenBank/DDBJ whole genome shotgun (WGS) entry which is preliminary data.</text>
</comment>
<feature type="region of interest" description="Disordered" evidence="7">
    <location>
        <begin position="1"/>
        <end position="64"/>
    </location>
</feature>
<evidence type="ECO:0000313" key="12">
    <source>
        <dbReference type="Proteomes" id="UP000828390"/>
    </source>
</evidence>
<organism evidence="11 12">
    <name type="scientific">Dreissena polymorpha</name>
    <name type="common">Zebra mussel</name>
    <name type="synonym">Mytilus polymorpha</name>
    <dbReference type="NCBI Taxonomy" id="45954"/>
    <lineage>
        <taxon>Eukaryota</taxon>
        <taxon>Metazoa</taxon>
        <taxon>Spiralia</taxon>
        <taxon>Lophotrochozoa</taxon>
        <taxon>Mollusca</taxon>
        <taxon>Bivalvia</taxon>
        <taxon>Autobranchia</taxon>
        <taxon>Heteroconchia</taxon>
        <taxon>Euheterodonta</taxon>
        <taxon>Imparidentia</taxon>
        <taxon>Neoheterodontei</taxon>
        <taxon>Myida</taxon>
        <taxon>Dreissenoidea</taxon>
        <taxon>Dreissenidae</taxon>
        <taxon>Dreissena</taxon>
    </lineage>
</organism>
<dbReference type="InterPro" id="IPR000269">
    <property type="entry name" value="Cu_amine_oxidase"/>
</dbReference>
<gene>
    <name evidence="11" type="ORF">DPMN_098411</name>
</gene>
<dbReference type="SUPFAM" id="SSF49998">
    <property type="entry name" value="Amine oxidase catalytic domain"/>
    <property type="match status" value="1"/>
</dbReference>
<dbReference type="Gene3D" id="2.70.98.20">
    <property type="entry name" value="Copper amine oxidase, catalytic domain"/>
    <property type="match status" value="1"/>
</dbReference>
<keyword evidence="12" id="KW-1185">Reference proteome</keyword>
<dbReference type="GO" id="GO:0008131">
    <property type="term" value="F:primary methylamine oxidase activity"/>
    <property type="evidence" value="ECO:0007669"/>
    <property type="project" value="InterPro"/>
</dbReference>
<dbReference type="EMBL" id="JAIWYP010000003">
    <property type="protein sequence ID" value="KAH3855841.1"/>
    <property type="molecule type" value="Genomic_DNA"/>
</dbReference>
<dbReference type="InterPro" id="IPR015802">
    <property type="entry name" value="Cu_amine_oxidase_N3"/>
</dbReference>
<dbReference type="InterPro" id="IPR015800">
    <property type="entry name" value="Cu_amine_oxidase_N2"/>
</dbReference>
<name>A0A9D4R5G5_DREPO</name>
<dbReference type="GO" id="GO:0005507">
    <property type="term" value="F:copper ion binding"/>
    <property type="evidence" value="ECO:0007669"/>
    <property type="project" value="InterPro"/>
</dbReference>
<evidence type="ECO:0000256" key="2">
    <source>
        <dbReference type="ARBA" id="ARBA00022723"/>
    </source>
</evidence>